<dbReference type="Proteomes" id="UP000736787">
    <property type="component" value="Unassembled WGS sequence"/>
</dbReference>
<organism evidence="2 3">
    <name type="scientific">Phytophthora cactorum</name>
    <dbReference type="NCBI Taxonomy" id="29920"/>
    <lineage>
        <taxon>Eukaryota</taxon>
        <taxon>Sar</taxon>
        <taxon>Stramenopiles</taxon>
        <taxon>Oomycota</taxon>
        <taxon>Peronosporomycetes</taxon>
        <taxon>Peronosporales</taxon>
        <taxon>Peronosporaceae</taxon>
        <taxon>Phytophthora</taxon>
    </lineage>
</organism>
<gene>
    <name evidence="2" type="ORF">PC117_g2818</name>
</gene>
<feature type="region of interest" description="Disordered" evidence="1">
    <location>
        <begin position="1"/>
        <end position="40"/>
    </location>
</feature>
<dbReference type="EMBL" id="RCMK01000037">
    <property type="protein sequence ID" value="KAG2952470.1"/>
    <property type="molecule type" value="Genomic_DNA"/>
</dbReference>
<feature type="compositionally biased region" description="Polar residues" evidence="1">
    <location>
        <begin position="18"/>
        <end position="32"/>
    </location>
</feature>
<accession>A0A8T1EKV3</accession>
<comment type="caution">
    <text evidence="2">The sequence shown here is derived from an EMBL/GenBank/DDBJ whole genome shotgun (WGS) entry which is preliminary data.</text>
</comment>
<dbReference type="AlphaFoldDB" id="A0A8T1EKV3"/>
<reference evidence="2" key="1">
    <citation type="submission" date="2018-10" db="EMBL/GenBank/DDBJ databases">
        <title>Effector identification in a new, highly contiguous assembly of the strawberry crown rot pathogen Phytophthora cactorum.</title>
        <authorList>
            <person name="Armitage A.D."/>
            <person name="Nellist C.F."/>
            <person name="Bates H."/>
            <person name="Vickerstaff R.J."/>
            <person name="Harrison R.J."/>
        </authorList>
    </citation>
    <scope>NUCLEOTIDE SEQUENCE</scope>
    <source>
        <strain evidence="2">4040</strain>
    </source>
</reference>
<protein>
    <submittedName>
        <fullName evidence="2">Uncharacterized protein</fullName>
    </submittedName>
</protein>
<evidence type="ECO:0000313" key="2">
    <source>
        <dbReference type="EMBL" id="KAG2952470.1"/>
    </source>
</evidence>
<sequence length="54" mass="5730">MTEEIQLSLEGTRGRFSNAMTGTEGSKINSGGSSLTPSALSCSSTNHSLWKLRL</sequence>
<name>A0A8T1EKV3_9STRA</name>
<evidence type="ECO:0000256" key="1">
    <source>
        <dbReference type="SAM" id="MobiDB-lite"/>
    </source>
</evidence>
<evidence type="ECO:0000313" key="3">
    <source>
        <dbReference type="Proteomes" id="UP000736787"/>
    </source>
</evidence>
<proteinExistence type="predicted"/>